<accession>A0A4S4M780</accession>
<feature type="region of interest" description="Disordered" evidence="2">
    <location>
        <begin position="379"/>
        <end position="401"/>
    </location>
</feature>
<feature type="compositionally biased region" description="Basic and acidic residues" evidence="2">
    <location>
        <begin position="166"/>
        <end position="179"/>
    </location>
</feature>
<keyword evidence="4" id="KW-1185">Reference proteome</keyword>
<proteinExistence type="predicted"/>
<feature type="coiled-coil region" evidence="1">
    <location>
        <begin position="103"/>
        <end position="137"/>
    </location>
</feature>
<dbReference type="Proteomes" id="UP000310158">
    <property type="component" value="Unassembled WGS sequence"/>
</dbReference>
<dbReference type="OrthoDB" id="3256901at2759"/>
<gene>
    <name evidence="3" type="ORF">EW146_g520</name>
</gene>
<name>A0A4S4M780_9AGAM</name>
<organism evidence="3 4">
    <name type="scientific">Bondarzewia mesenterica</name>
    <dbReference type="NCBI Taxonomy" id="1095465"/>
    <lineage>
        <taxon>Eukaryota</taxon>
        <taxon>Fungi</taxon>
        <taxon>Dikarya</taxon>
        <taxon>Basidiomycota</taxon>
        <taxon>Agaricomycotina</taxon>
        <taxon>Agaricomycetes</taxon>
        <taxon>Russulales</taxon>
        <taxon>Bondarzewiaceae</taxon>
        <taxon>Bondarzewia</taxon>
    </lineage>
</organism>
<dbReference type="EMBL" id="SGPL01000011">
    <property type="protein sequence ID" value="THH20955.1"/>
    <property type="molecule type" value="Genomic_DNA"/>
</dbReference>
<comment type="caution">
    <text evidence="3">The sequence shown here is derived from an EMBL/GenBank/DDBJ whole genome shotgun (WGS) entry which is preliminary data.</text>
</comment>
<reference evidence="3 4" key="1">
    <citation type="submission" date="2019-02" db="EMBL/GenBank/DDBJ databases">
        <title>Genome sequencing of the rare red list fungi Bondarzewia mesenterica.</title>
        <authorList>
            <person name="Buettner E."/>
            <person name="Kellner H."/>
        </authorList>
    </citation>
    <scope>NUCLEOTIDE SEQUENCE [LARGE SCALE GENOMIC DNA]</scope>
    <source>
        <strain evidence="3 4">DSM 108281</strain>
    </source>
</reference>
<feature type="region of interest" description="Disordered" evidence="2">
    <location>
        <begin position="166"/>
        <end position="195"/>
    </location>
</feature>
<evidence type="ECO:0000256" key="1">
    <source>
        <dbReference type="SAM" id="Coils"/>
    </source>
</evidence>
<evidence type="ECO:0000313" key="3">
    <source>
        <dbReference type="EMBL" id="THH20955.1"/>
    </source>
</evidence>
<evidence type="ECO:0000256" key="2">
    <source>
        <dbReference type="SAM" id="MobiDB-lite"/>
    </source>
</evidence>
<keyword evidence="1" id="KW-0175">Coiled coil</keyword>
<dbReference type="AlphaFoldDB" id="A0A4S4M780"/>
<sequence>MATATKETINTHQNNSAGVVHDALKALGGAPPITQDELTRLCQGAFGDALLFLVQHVRGRSETRDARMRVQALRDRHALRDVDVEWARLGKAEYDVNAGAHRVRQLQAALEEHQTVLATSQKEAERLQMALVQKRRAAMLLDTLERKEEIRKRRVEELGRLMRELSTKPRENLKDDDKNPLPSRPAIDQPKRSVSSLTLITQDTLSHLHAYHIAHAKMAMRKPKAQDQDPTRRLERCLAKVILPPSADVVQAWRDRLISVAYRRATIRLAYVRPHHPPPTSEPEATLARIITQFKDTTAPFLRTLQSDETTATATKDFLFALHHSIIITALLQHPSPPHPSSPTGSSESNWTDALRHTRSMLDREHTTATFLSRTSHALKATNPDPHSNSNSNSTVPSTDTHARLTARLQHKLAKSNAGAQLVRDVREARAEVRAFVHS</sequence>
<protein>
    <submittedName>
        <fullName evidence="3">Uncharacterized protein</fullName>
    </submittedName>
</protein>
<evidence type="ECO:0000313" key="4">
    <source>
        <dbReference type="Proteomes" id="UP000310158"/>
    </source>
</evidence>